<dbReference type="PANTHER" id="PTHR24028">
    <property type="entry name" value="CADHERIN-87A"/>
    <property type="match status" value="1"/>
</dbReference>
<gene>
    <name evidence="15" type="ORF">OVA965_LOCUS3522</name>
    <name evidence="16" type="ORF">TMI583_LOCUS3521</name>
</gene>
<feature type="signal peptide" evidence="13">
    <location>
        <begin position="1"/>
        <end position="19"/>
    </location>
</feature>
<feature type="region of interest" description="Disordered" evidence="11">
    <location>
        <begin position="942"/>
        <end position="976"/>
    </location>
</feature>
<comment type="subcellular location">
    <subcellularLocation>
        <location evidence="1">Membrane</location>
        <topology evidence="1">Single-pass membrane protein</topology>
    </subcellularLocation>
</comment>
<keyword evidence="8 12" id="KW-0472">Membrane</keyword>
<organism evidence="15 17">
    <name type="scientific">Didymodactylos carnosus</name>
    <dbReference type="NCBI Taxonomy" id="1234261"/>
    <lineage>
        <taxon>Eukaryota</taxon>
        <taxon>Metazoa</taxon>
        <taxon>Spiralia</taxon>
        <taxon>Gnathifera</taxon>
        <taxon>Rotifera</taxon>
        <taxon>Eurotatoria</taxon>
        <taxon>Bdelloidea</taxon>
        <taxon>Philodinida</taxon>
        <taxon>Philodinidae</taxon>
        <taxon>Didymodactylos</taxon>
    </lineage>
</organism>
<feature type="domain" description="Cadherin" evidence="14">
    <location>
        <begin position="251"/>
        <end position="362"/>
    </location>
</feature>
<keyword evidence="6" id="KW-0130">Cell adhesion</keyword>
<evidence type="ECO:0000313" key="16">
    <source>
        <dbReference type="EMBL" id="CAF3560850.1"/>
    </source>
</evidence>
<dbReference type="SUPFAM" id="SSF49313">
    <property type="entry name" value="Cadherin-like"/>
    <property type="match status" value="5"/>
</dbReference>
<evidence type="ECO:0000256" key="6">
    <source>
        <dbReference type="ARBA" id="ARBA00022889"/>
    </source>
</evidence>
<feature type="transmembrane region" description="Helical" evidence="12">
    <location>
        <begin position="841"/>
        <end position="866"/>
    </location>
</feature>
<evidence type="ECO:0000256" key="2">
    <source>
        <dbReference type="ARBA" id="ARBA00022692"/>
    </source>
</evidence>
<evidence type="ECO:0000256" key="8">
    <source>
        <dbReference type="ARBA" id="ARBA00023136"/>
    </source>
</evidence>
<name>A0A8S2D199_9BILA</name>
<dbReference type="AlphaFoldDB" id="A0A8S2D199"/>
<evidence type="ECO:0000256" key="5">
    <source>
        <dbReference type="ARBA" id="ARBA00022837"/>
    </source>
</evidence>
<evidence type="ECO:0000256" key="7">
    <source>
        <dbReference type="ARBA" id="ARBA00022989"/>
    </source>
</evidence>
<keyword evidence="2 12" id="KW-0812">Transmembrane</keyword>
<dbReference type="EMBL" id="CAJOBA010000853">
    <property type="protein sequence ID" value="CAF3560850.1"/>
    <property type="molecule type" value="Genomic_DNA"/>
</dbReference>
<sequence>MNTRHLIIILMILIKLSIGAPRLKYRSSVKENVDLYHTVTSLDEMLNSSYQSGQQTIEFLNSNSLYATYFLVDGQKLRTSRLIDREEFCRIKLCEKSICRPCEIEMDFVLKEFGGQPKDIISLILNVEDVNEFRPQFEDKIELNISEGVPVGHVLPIPSATDKDGDDDELVYWLDDHLPTEQNQHQHHRPSKRLNPFELVSFALNVTEPLDREMKSYYELYLTATDRGNLTSSTPVKIYITDINDHIPVFEKLLYIINISESQVPSFTQPLLTVHAYDNDSNENGHVKYNFSNKHSQDEQRLFPFRLDDETGQLFLIKQLDYEQYKEYRLQISAQDCGPGSVPVYGTIMINVEDENDNQPTMNLRISEYFLLSNDTLYISEDTPVQTLLMHIIVQDLDSGLNGEVKCWIESTDDDQRIKSMLNITNSLGNMFTLYTTQIFDREIKSTYGIQIIVEDLGVKQRQRTTRQLYIIINDINDEYPKFKEKIYEITIPEETLDVKLKRVKAIDLDSNENGRITYQLISDDSNDQHHFYINSATGELKLLQKVDHEEKSLYNLTIKAEDNGYPTHLSTNVSYIIHVSDINDHHPIFEKQSYIFNDVREDSPLNTSIGFVRAFDKDDGNNSLIEYKILNNDKFIITKLTGELFTNDQLDFDVNITCYEMIVLAIDNGQPIRLNSTTNVQVCLQGVNEYKPDLVWPKQDEYSINAYINILNTSSFILHANDNDRSLLSNLTFQFDKNQRNETVLSLFNLNSNGTLEILNKDLNGIYELSIIINDNEQPYSKLTYETIRLLIYDNILSRNEILLNYRSKTTTVSTTMTVKETYLVKTTNNLKDQKLTMEMFIIFITVILFCIILIIICFISCISCRKRFLKWIKIRQNNQNKTKNLLEHHENVIEKPKSCLVKNSNNKRFALLTTSQSNRKGVYYAESHCLLNDNSIGGSGSASRDSDNNSPYNKLQASMAASARTSEDTVNDGSSYNDSCYGSSDMEMYHNGRLTSSNDGVVHPSTSIATNESTETGKILLNENYIIIQKDNDINIPSPSCSSLSSTTNNNNNNNTHHYHPQTTSSLKHHATLTNSLTRSSRPVLTNRNSTTNNNNNNNNSSAALITTCQTSRNYTQQYKTQLTAPNHDSPIIPEQKLSHMIHIRRLREQQQQQQQSKLSPTKKDDSMDFFKSEDEYRKILNSTTLNITPLNEYYL</sequence>
<dbReference type="PROSITE" id="PS00232">
    <property type="entry name" value="CADHERIN_1"/>
    <property type="match status" value="3"/>
</dbReference>
<accession>A0A8S2D199</accession>
<keyword evidence="9" id="KW-0325">Glycoprotein</keyword>
<dbReference type="FunFam" id="2.60.40.60:FF:000033">
    <property type="entry name" value="FAT atypical cadherin 1"/>
    <property type="match status" value="1"/>
</dbReference>
<protein>
    <recommendedName>
        <fullName evidence="14">Cadherin domain-containing protein</fullName>
    </recommendedName>
</protein>
<feature type="region of interest" description="Disordered" evidence="11">
    <location>
        <begin position="1085"/>
        <end position="1104"/>
    </location>
</feature>
<feature type="compositionally biased region" description="Low complexity" evidence="11">
    <location>
        <begin position="1041"/>
        <end position="1057"/>
    </location>
</feature>
<dbReference type="FunFam" id="2.60.40.60:FF:000002">
    <property type="entry name" value="Protocadherin alpha 2"/>
    <property type="match status" value="1"/>
</dbReference>
<evidence type="ECO:0000313" key="17">
    <source>
        <dbReference type="Proteomes" id="UP000677228"/>
    </source>
</evidence>
<keyword evidence="4" id="KW-0677">Repeat</keyword>
<proteinExistence type="predicted"/>
<dbReference type="PANTHER" id="PTHR24028:SF146">
    <property type="entry name" value="CADHERIN 96CB, ISOFORM D-RELATED"/>
    <property type="match status" value="1"/>
</dbReference>
<feature type="chain" id="PRO_5036273371" description="Cadherin domain-containing protein" evidence="13">
    <location>
        <begin position="20"/>
        <end position="1198"/>
    </location>
</feature>
<evidence type="ECO:0000256" key="12">
    <source>
        <dbReference type="SAM" id="Phobius"/>
    </source>
</evidence>
<feature type="region of interest" description="Disordered" evidence="11">
    <location>
        <begin position="1041"/>
        <end position="1068"/>
    </location>
</feature>
<reference evidence="15" key="1">
    <citation type="submission" date="2021-02" db="EMBL/GenBank/DDBJ databases">
        <authorList>
            <person name="Nowell W R."/>
        </authorList>
    </citation>
    <scope>NUCLEOTIDE SEQUENCE</scope>
</reference>
<dbReference type="GO" id="GO:0007156">
    <property type="term" value="P:homophilic cell adhesion via plasma membrane adhesion molecules"/>
    <property type="evidence" value="ECO:0007669"/>
    <property type="project" value="InterPro"/>
</dbReference>
<dbReference type="GO" id="GO:0005886">
    <property type="term" value="C:plasma membrane"/>
    <property type="evidence" value="ECO:0007669"/>
    <property type="project" value="InterPro"/>
</dbReference>
<feature type="compositionally biased region" description="Low complexity" evidence="11">
    <location>
        <begin position="1088"/>
        <end position="1104"/>
    </location>
</feature>
<dbReference type="InterPro" id="IPR050174">
    <property type="entry name" value="Protocadherin/Cadherin-CA"/>
</dbReference>
<dbReference type="Gene3D" id="2.60.40.60">
    <property type="entry name" value="Cadherins"/>
    <property type="match status" value="6"/>
</dbReference>
<evidence type="ECO:0000256" key="11">
    <source>
        <dbReference type="SAM" id="MobiDB-lite"/>
    </source>
</evidence>
<dbReference type="PROSITE" id="PS50268">
    <property type="entry name" value="CADHERIN_2"/>
    <property type="match status" value="5"/>
</dbReference>
<dbReference type="Proteomes" id="UP000682733">
    <property type="component" value="Unassembled WGS sequence"/>
</dbReference>
<dbReference type="SMART" id="SM00112">
    <property type="entry name" value="CA"/>
    <property type="match status" value="5"/>
</dbReference>
<feature type="domain" description="Cadherin" evidence="14">
    <location>
        <begin position="137"/>
        <end position="250"/>
    </location>
</feature>
<dbReference type="InterPro" id="IPR002126">
    <property type="entry name" value="Cadherin-like_dom"/>
</dbReference>
<keyword evidence="7 12" id="KW-1133">Transmembrane helix</keyword>
<evidence type="ECO:0000256" key="13">
    <source>
        <dbReference type="SAM" id="SignalP"/>
    </source>
</evidence>
<evidence type="ECO:0000313" key="15">
    <source>
        <dbReference type="EMBL" id="CAF0779434.1"/>
    </source>
</evidence>
<keyword evidence="3 13" id="KW-0732">Signal</keyword>
<evidence type="ECO:0000256" key="10">
    <source>
        <dbReference type="PROSITE-ProRule" id="PRU00043"/>
    </source>
</evidence>
<evidence type="ECO:0000256" key="3">
    <source>
        <dbReference type="ARBA" id="ARBA00022729"/>
    </source>
</evidence>
<keyword evidence="5 10" id="KW-0106">Calcium</keyword>
<dbReference type="Pfam" id="PF00028">
    <property type="entry name" value="Cadherin"/>
    <property type="match status" value="4"/>
</dbReference>
<evidence type="ECO:0000256" key="1">
    <source>
        <dbReference type="ARBA" id="ARBA00004167"/>
    </source>
</evidence>
<dbReference type="Proteomes" id="UP000677228">
    <property type="component" value="Unassembled WGS sequence"/>
</dbReference>
<feature type="domain" description="Cadherin" evidence="14">
    <location>
        <begin position="592"/>
        <end position="695"/>
    </location>
</feature>
<dbReference type="InterPro" id="IPR015919">
    <property type="entry name" value="Cadherin-like_sf"/>
</dbReference>
<dbReference type="GO" id="GO:0005509">
    <property type="term" value="F:calcium ion binding"/>
    <property type="evidence" value="ECO:0007669"/>
    <property type="project" value="UniProtKB-UniRule"/>
</dbReference>
<dbReference type="CDD" id="cd11304">
    <property type="entry name" value="Cadherin_repeat"/>
    <property type="match status" value="5"/>
</dbReference>
<evidence type="ECO:0000256" key="4">
    <source>
        <dbReference type="ARBA" id="ARBA00022737"/>
    </source>
</evidence>
<comment type="caution">
    <text evidence="15">The sequence shown here is derived from an EMBL/GenBank/DDBJ whole genome shotgun (WGS) entry which is preliminary data.</text>
</comment>
<evidence type="ECO:0000259" key="14">
    <source>
        <dbReference type="PROSITE" id="PS50268"/>
    </source>
</evidence>
<feature type="domain" description="Cadherin" evidence="14">
    <location>
        <begin position="379"/>
        <end position="483"/>
    </location>
</feature>
<dbReference type="EMBL" id="CAJNOK010000853">
    <property type="protein sequence ID" value="CAF0779434.1"/>
    <property type="molecule type" value="Genomic_DNA"/>
</dbReference>
<dbReference type="PRINTS" id="PR00205">
    <property type="entry name" value="CADHERIN"/>
</dbReference>
<dbReference type="InterPro" id="IPR020894">
    <property type="entry name" value="Cadherin_CS"/>
</dbReference>
<feature type="domain" description="Cadherin" evidence="14">
    <location>
        <begin position="484"/>
        <end position="590"/>
    </location>
</feature>
<evidence type="ECO:0000256" key="9">
    <source>
        <dbReference type="ARBA" id="ARBA00023180"/>
    </source>
</evidence>